<keyword evidence="1" id="KW-0732">Signal</keyword>
<evidence type="ECO:0008006" key="4">
    <source>
        <dbReference type="Google" id="ProtNLM"/>
    </source>
</evidence>
<reference evidence="2" key="1">
    <citation type="submission" date="2022-12" db="EMBL/GenBank/DDBJ databases">
        <title>Draft genome assemblies for two species of Escallonia (Escalloniales).</title>
        <authorList>
            <person name="Chanderbali A."/>
            <person name="Dervinis C."/>
            <person name="Anghel I."/>
            <person name="Soltis D."/>
            <person name="Soltis P."/>
            <person name="Zapata F."/>
        </authorList>
    </citation>
    <scope>NUCLEOTIDE SEQUENCE</scope>
    <source>
        <strain evidence="2">UCBG92.1500</strain>
        <tissue evidence="2">Leaf</tissue>
    </source>
</reference>
<evidence type="ECO:0000313" key="2">
    <source>
        <dbReference type="EMBL" id="KAK2968096.1"/>
    </source>
</evidence>
<dbReference type="Proteomes" id="UP001187471">
    <property type="component" value="Unassembled WGS sequence"/>
</dbReference>
<organism evidence="2 3">
    <name type="scientific">Escallonia rubra</name>
    <dbReference type="NCBI Taxonomy" id="112253"/>
    <lineage>
        <taxon>Eukaryota</taxon>
        <taxon>Viridiplantae</taxon>
        <taxon>Streptophyta</taxon>
        <taxon>Embryophyta</taxon>
        <taxon>Tracheophyta</taxon>
        <taxon>Spermatophyta</taxon>
        <taxon>Magnoliopsida</taxon>
        <taxon>eudicotyledons</taxon>
        <taxon>Gunneridae</taxon>
        <taxon>Pentapetalae</taxon>
        <taxon>asterids</taxon>
        <taxon>campanulids</taxon>
        <taxon>Escalloniales</taxon>
        <taxon>Escalloniaceae</taxon>
        <taxon>Escallonia</taxon>
    </lineage>
</organism>
<name>A0AA88QUQ8_9ASTE</name>
<keyword evidence="3" id="KW-1185">Reference proteome</keyword>
<feature type="chain" id="PRO_5041680959" description="Bifunctional inhibitor/plant lipid transfer protein/seed storage helical domain-containing protein" evidence="1">
    <location>
        <begin position="33"/>
        <end position="233"/>
    </location>
</feature>
<accession>A0AA88QUQ8</accession>
<feature type="signal peptide" evidence="1">
    <location>
        <begin position="1"/>
        <end position="32"/>
    </location>
</feature>
<sequence length="233" mass="25540">MGRMQNMRGRSRTVMVLLLVLTTLLGMEMGSAADCREEKRLGIQACKAVTLGQKPSPACCERARNEAAGVRGEERLLERDDSTTAAWWLVIATMTSRQIHGGSLRCYGRSCKGATRDSFVVALQRQICSRRWCDSGVCPVWYRSMGHYHGGSTRHHGSGDVGPDQRRCGDVDAAGATVHGDNGFVRCGSGRGCHCWLDDGVEMVTAAREVRRWTRCNGFGGLGRRERADCDGL</sequence>
<dbReference type="EMBL" id="JAVXUO010002944">
    <property type="protein sequence ID" value="KAK2968096.1"/>
    <property type="molecule type" value="Genomic_DNA"/>
</dbReference>
<protein>
    <recommendedName>
        <fullName evidence="4">Bifunctional inhibitor/plant lipid transfer protein/seed storage helical domain-containing protein</fullName>
    </recommendedName>
</protein>
<evidence type="ECO:0000256" key="1">
    <source>
        <dbReference type="SAM" id="SignalP"/>
    </source>
</evidence>
<comment type="caution">
    <text evidence="2">The sequence shown here is derived from an EMBL/GenBank/DDBJ whole genome shotgun (WGS) entry which is preliminary data.</text>
</comment>
<evidence type="ECO:0000313" key="3">
    <source>
        <dbReference type="Proteomes" id="UP001187471"/>
    </source>
</evidence>
<gene>
    <name evidence="2" type="ORF">RJ640_000069</name>
</gene>
<proteinExistence type="predicted"/>
<dbReference type="AlphaFoldDB" id="A0AA88QUQ8"/>